<dbReference type="AlphaFoldDB" id="A0A116RIF9"/>
<dbReference type="PRINTS" id="PR01713">
    <property type="entry name" value="NUCEPIMERASE"/>
</dbReference>
<reference evidence="3 4" key="1">
    <citation type="submission" date="2016-02" db="EMBL/GenBank/DDBJ databases">
        <authorList>
            <consortium name="Pathogen Informatics"/>
        </authorList>
    </citation>
    <scope>NUCLEOTIDE SEQUENCE [LARGE SCALE GENOMIC DNA]</scope>
    <source>
        <strain evidence="3 4">SS993</strain>
    </source>
</reference>
<evidence type="ECO:0000256" key="1">
    <source>
        <dbReference type="ARBA" id="ARBA00023027"/>
    </source>
</evidence>
<dbReference type="InterPro" id="IPR001509">
    <property type="entry name" value="Epimerase_deHydtase"/>
</dbReference>
<dbReference type="Pfam" id="PF01370">
    <property type="entry name" value="Epimerase"/>
    <property type="match status" value="1"/>
</dbReference>
<dbReference type="EMBL" id="FILX01000018">
    <property type="protein sequence ID" value="CYX69915.1"/>
    <property type="molecule type" value="Genomic_DNA"/>
</dbReference>
<dbReference type="SUPFAM" id="SSF51735">
    <property type="entry name" value="NAD(P)-binding Rossmann-fold domains"/>
    <property type="match status" value="1"/>
</dbReference>
<evidence type="ECO:0000259" key="2">
    <source>
        <dbReference type="Pfam" id="PF01370"/>
    </source>
</evidence>
<feature type="domain" description="NAD-dependent epimerase/dehydratase" evidence="2">
    <location>
        <begin position="118"/>
        <end position="354"/>
    </location>
</feature>
<dbReference type="Proteomes" id="UP000074903">
    <property type="component" value="Unassembled WGS sequence"/>
</dbReference>
<dbReference type="PANTHER" id="PTHR43574">
    <property type="entry name" value="EPIMERASE-RELATED"/>
    <property type="match status" value="1"/>
</dbReference>
<sequence length="460" mass="52237">MEIRFAKQISAIRVLHFKSGFTTVANFVLYIPNLQRFPEPLELYGAGVKRFGELVQLNNLKREIVDELFFDLVEFLPTPSLVEVTKDKLKGYIIKICGLHVVLFSFQFIKGKFVMKKIFITGSAGFIGSNLVLELLRSDEAYHIIGLDNMNDYYDVSLKQYRLEQIEQQLIHSKSKWTFIEGDLADKDLVNSIFEDYRPNIVVNLAAQAGVRYSITNPEVYIESNILGFQNILEACRHYPVEHLVYASSSSVYGGNEKVPFSTDDKVDNPVSLYAATKKSNELFAHAYSKLYDIPTTGLRFFTVYGPAGRPDMAYFGFTNKLIKGETIEIFNYGNCKRDFTYVDDIVEGVKRVMFGAPQKRSGSDGLPIPPYAIYNIGNSNPENLLDFVHILSEELVLAGVLPADFDIEAHKKLVPMQAGDVPVTYADTSDLERDFGFSPSTTLREGLRQFAQWYKEYYK</sequence>
<evidence type="ECO:0000313" key="3">
    <source>
        <dbReference type="EMBL" id="CYX69915.1"/>
    </source>
</evidence>
<protein>
    <submittedName>
        <fullName evidence="3">Nucleotide sugar epimerase</fullName>
        <ecNumber evidence="3">4.2.1.46</ecNumber>
    </submittedName>
</protein>
<keyword evidence="1" id="KW-0520">NAD</keyword>
<name>A0A116RIF9_STRSU</name>
<gene>
    <name evidence="3" type="primary">rfbB</name>
    <name evidence="3" type="ORF">ERS132531_01174</name>
</gene>
<dbReference type="GO" id="GO:0008460">
    <property type="term" value="F:dTDP-glucose 4,6-dehydratase activity"/>
    <property type="evidence" value="ECO:0007669"/>
    <property type="project" value="UniProtKB-EC"/>
</dbReference>
<dbReference type="Gene3D" id="3.40.50.720">
    <property type="entry name" value="NAD(P)-binding Rossmann-like Domain"/>
    <property type="match status" value="1"/>
</dbReference>
<organism evidence="3 4">
    <name type="scientific">Streptococcus suis</name>
    <dbReference type="NCBI Taxonomy" id="1307"/>
    <lineage>
        <taxon>Bacteria</taxon>
        <taxon>Bacillati</taxon>
        <taxon>Bacillota</taxon>
        <taxon>Bacilli</taxon>
        <taxon>Lactobacillales</taxon>
        <taxon>Streptococcaceae</taxon>
        <taxon>Streptococcus</taxon>
    </lineage>
</organism>
<proteinExistence type="predicted"/>
<dbReference type="EC" id="4.2.1.46" evidence="3"/>
<evidence type="ECO:0000313" key="4">
    <source>
        <dbReference type="Proteomes" id="UP000074903"/>
    </source>
</evidence>
<dbReference type="InterPro" id="IPR036291">
    <property type="entry name" value="NAD(P)-bd_dom_sf"/>
</dbReference>
<accession>A0A116RIF9</accession>
<keyword evidence="3" id="KW-0456">Lyase</keyword>
<dbReference type="Gene3D" id="3.90.25.10">
    <property type="entry name" value="UDP-galactose 4-epimerase, domain 1"/>
    <property type="match status" value="1"/>
</dbReference>